<protein>
    <recommendedName>
        <fullName evidence="2">Signal transduction histidine kinase internal region domain-containing protein</fullName>
    </recommendedName>
</protein>
<keyword evidence="1" id="KW-0472">Membrane</keyword>
<accession>A0A840E558</accession>
<dbReference type="GO" id="GO:0016020">
    <property type="term" value="C:membrane"/>
    <property type="evidence" value="ECO:0007669"/>
    <property type="project" value="InterPro"/>
</dbReference>
<comment type="caution">
    <text evidence="3">The sequence shown here is derived from an EMBL/GenBank/DDBJ whole genome shotgun (WGS) entry which is preliminary data.</text>
</comment>
<feature type="transmembrane region" description="Helical" evidence="1">
    <location>
        <begin position="72"/>
        <end position="90"/>
    </location>
</feature>
<feature type="transmembrane region" description="Helical" evidence="1">
    <location>
        <begin position="110"/>
        <end position="133"/>
    </location>
</feature>
<feature type="domain" description="Signal transduction histidine kinase internal region" evidence="2">
    <location>
        <begin position="154"/>
        <end position="228"/>
    </location>
</feature>
<dbReference type="GO" id="GO:0000155">
    <property type="term" value="F:phosphorelay sensor kinase activity"/>
    <property type="evidence" value="ECO:0007669"/>
    <property type="project" value="InterPro"/>
</dbReference>
<feature type="transmembrane region" description="Helical" evidence="1">
    <location>
        <begin position="9"/>
        <end position="29"/>
    </location>
</feature>
<dbReference type="PANTHER" id="PTHR34220">
    <property type="entry name" value="SENSOR HISTIDINE KINASE YPDA"/>
    <property type="match status" value="1"/>
</dbReference>
<dbReference type="PANTHER" id="PTHR34220:SF7">
    <property type="entry name" value="SENSOR HISTIDINE KINASE YPDA"/>
    <property type="match status" value="1"/>
</dbReference>
<dbReference type="AlphaFoldDB" id="A0A840E558"/>
<proteinExistence type="predicted"/>
<dbReference type="InterPro" id="IPR010559">
    <property type="entry name" value="Sig_transdc_His_kin_internal"/>
</dbReference>
<dbReference type="SUPFAM" id="SSF55874">
    <property type="entry name" value="ATPase domain of HSP90 chaperone/DNA topoisomerase II/histidine kinase"/>
    <property type="match status" value="1"/>
</dbReference>
<evidence type="ECO:0000259" key="2">
    <source>
        <dbReference type="Pfam" id="PF06580"/>
    </source>
</evidence>
<evidence type="ECO:0000313" key="4">
    <source>
        <dbReference type="Proteomes" id="UP000576209"/>
    </source>
</evidence>
<dbReference type="Gene3D" id="3.30.565.10">
    <property type="entry name" value="Histidine kinase-like ATPase, C-terminal domain"/>
    <property type="match status" value="1"/>
</dbReference>
<keyword evidence="1" id="KW-1133">Transmembrane helix</keyword>
<dbReference type="InterPro" id="IPR036890">
    <property type="entry name" value="HATPase_C_sf"/>
</dbReference>
<organism evidence="3 4">
    <name type="scientific">Neolewinella aquimaris</name>
    <dbReference type="NCBI Taxonomy" id="1835722"/>
    <lineage>
        <taxon>Bacteria</taxon>
        <taxon>Pseudomonadati</taxon>
        <taxon>Bacteroidota</taxon>
        <taxon>Saprospiria</taxon>
        <taxon>Saprospirales</taxon>
        <taxon>Lewinellaceae</taxon>
        <taxon>Neolewinella</taxon>
    </lineage>
</organism>
<sequence>MERLKLSRIALQALAWVGLWVVVFMILGGGNDAPLRFFRRLWPLLVAIAAVVIINGAVLLPRLYFSDRRGWYVVAGAALVAAATLILQYGSVPDRAFPIDFGRGARPRGMGMATLRYLLPVATAFLGSSLIEVMRYAGYREKQAVQAQREQLTTELKFLKSQVNPHFLFNSLNNIYTLTLLRDEKAPESLLRLSGMLRYMLYDSETEAVALSREIEYIRNYIALLQLKDSRGMNITADLDDSRPNLPIAPLLLIPFVENAFKHSRVEDIGVGFIEINLATTSQGIEFTVINSVPAIPTPLDGVGGIGLDNVRKRLELLYPNRHQMSIESAEERFAVTLNLQLT</sequence>
<feature type="transmembrane region" description="Helical" evidence="1">
    <location>
        <begin position="41"/>
        <end position="60"/>
    </location>
</feature>
<name>A0A840E558_9BACT</name>
<dbReference type="InterPro" id="IPR050640">
    <property type="entry name" value="Bact_2-comp_sensor_kinase"/>
</dbReference>
<dbReference type="RefSeq" id="WP_183495323.1">
    <property type="nucleotide sequence ID" value="NZ_JACIFF010000003.1"/>
</dbReference>
<gene>
    <name evidence="3" type="ORF">GGR28_001700</name>
</gene>
<dbReference type="Pfam" id="PF06580">
    <property type="entry name" value="His_kinase"/>
    <property type="match status" value="1"/>
</dbReference>
<keyword evidence="1" id="KW-0812">Transmembrane</keyword>
<evidence type="ECO:0000256" key="1">
    <source>
        <dbReference type="SAM" id="Phobius"/>
    </source>
</evidence>
<reference evidence="3 4" key="1">
    <citation type="submission" date="2020-08" db="EMBL/GenBank/DDBJ databases">
        <title>Genomic Encyclopedia of Type Strains, Phase IV (KMG-IV): sequencing the most valuable type-strain genomes for metagenomic binning, comparative biology and taxonomic classification.</title>
        <authorList>
            <person name="Goeker M."/>
        </authorList>
    </citation>
    <scope>NUCLEOTIDE SEQUENCE [LARGE SCALE GENOMIC DNA]</scope>
    <source>
        <strain evidence="3 4">DSM 105137</strain>
    </source>
</reference>
<evidence type="ECO:0000313" key="3">
    <source>
        <dbReference type="EMBL" id="MBB4079083.1"/>
    </source>
</evidence>
<keyword evidence="4" id="KW-1185">Reference proteome</keyword>
<dbReference type="EMBL" id="JACIFF010000003">
    <property type="protein sequence ID" value="MBB4079083.1"/>
    <property type="molecule type" value="Genomic_DNA"/>
</dbReference>
<dbReference type="Proteomes" id="UP000576209">
    <property type="component" value="Unassembled WGS sequence"/>
</dbReference>